<keyword evidence="1" id="KW-0812">Transmembrane</keyword>
<evidence type="ECO:0000313" key="2">
    <source>
        <dbReference type="EMBL" id="OEV04811.1"/>
    </source>
</evidence>
<comment type="caution">
    <text evidence="2">The sequence shown here is derived from an EMBL/GenBank/DDBJ whole genome shotgun (WGS) entry which is preliminary data.</text>
</comment>
<keyword evidence="3" id="KW-1185">Reference proteome</keyword>
<reference evidence="2 3" key="1">
    <citation type="journal article" date="2016" name="Front. Microbiol.">
        <title>Comparative Genomics Analysis of Streptomyces Species Reveals Their Adaptation to the Marine Environment and Their Diversity at the Genomic Level.</title>
        <authorList>
            <person name="Tian X."/>
            <person name="Zhang Z."/>
            <person name="Yang T."/>
            <person name="Chen M."/>
            <person name="Li J."/>
            <person name="Chen F."/>
            <person name="Yang J."/>
            <person name="Li W."/>
            <person name="Zhang B."/>
            <person name="Zhang Z."/>
            <person name="Wu J."/>
            <person name="Zhang C."/>
            <person name="Long L."/>
            <person name="Xiao J."/>
        </authorList>
    </citation>
    <scope>NUCLEOTIDE SEQUENCE [LARGE SCALE GENOMIC DNA]</scope>
    <source>
        <strain evidence="2 3">SCSIO 02100</strain>
    </source>
</reference>
<dbReference type="AlphaFoldDB" id="A0A1E7KLW5"/>
<evidence type="ECO:0000313" key="3">
    <source>
        <dbReference type="Proteomes" id="UP000176101"/>
    </source>
</evidence>
<proteinExistence type="predicted"/>
<dbReference type="EMBL" id="LJGU01000112">
    <property type="protein sequence ID" value="OEV04811.1"/>
    <property type="molecule type" value="Genomic_DNA"/>
</dbReference>
<gene>
    <name evidence="2" type="ORF">AN216_05855</name>
</gene>
<keyword evidence="1" id="KW-1133">Transmembrane helix</keyword>
<organism evidence="2 3">
    <name type="scientific">Streptomyces oceani</name>
    <dbReference type="NCBI Taxonomy" id="1075402"/>
    <lineage>
        <taxon>Bacteria</taxon>
        <taxon>Bacillati</taxon>
        <taxon>Actinomycetota</taxon>
        <taxon>Actinomycetes</taxon>
        <taxon>Kitasatosporales</taxon>
        <taxon>Streptomycetaceae</taxon>
        <taxon>Streptomyces</taxon>
    </lineage>
</organism>
<feature type="transmembrane region" description="Helical" evidence="1">
    <location>
        <begin position="24"/>
        <end position="43"/>
    </location>
</feature>
<sequence>MKPIRNWSTKALARMRGRWADRGATSIEYAGIVILVAGIIIAIRALNLDTLISGAISNWVGQVLGG</sequence>
<accession>A0A1E7KLW5</accession>
<protein>
    <submittedName>
        <fullName evidence="2">Uncharacterized protein</fullName>
    </submittedName>
</protein>
<evidence type="ECO:0000256" key="1">
    <source>
        <dbReference type="SAM" id="Phobius"/>
    </source>
</evidence>
<dbReference type="Proteomes" id="UP000176101">
    <property type="component" value="Unassembled WGS sequence"/>
</dbReference>
<name>A0A1E7KLW5_9ACTN</name>
<dbReference type="STRING" id="1075402.AN216_05855"/>
<keyword evidence="1" id="KW-0472">Membrane</keyword>